<dbReference type="Proteomes" id="UP000490800">
    <property type="component" value="Unassembled WGS sequence"/>
</dbReference>
<dbReference type="InterPro" id="IPR011051">
    <property type="entry name" value="RmlC_Cupin_sf"/>
</dbReference>
<organism evidence="2 3">
    <name type="scientific">Paenibacillus lutrae</name>
    <dbReference type="NCBI Taxonomy" id="2078573"/>
    <lineage>
        <taxon>Bacteria</taxon>
        <taxon>Bacillati</taxon>
        <taxon>Bacillota</taxon>
        <taxon>Bacilli</taxon>
        <taxon>Bacillales</taxon>
        <taxon>Paenibacillaceae</taxon>
        <taxon>Paenibacillus</taxon>
    </lineage>
</organism>
<dbReference type="InterPro" id="IPR052044">
    <property type="entry name" value="PKS_Associated_Protein"/>
</dbReference>
<dbReference type="Gene3D" id="2.60.120.10">
    <property type="entry name" value="Jelly Rolls"/>
    <property type="match status" value="1"/>
</dbReference>
<reference evidence="2 3" key="1">
    <citation type="journal article" date="2019" name="Microorganisms">
        <title>Paenibacillus lutrae sp. nov., A Chitinolytic Species Isolated from A River Otter in Castril Natural Park, Granada, Spain.</title>
        <authorList>
            <person name="Rodriguez M."/>
            <person name="Reina J.C."/>
            <person name="Bejar V."/>
            <person name="Llamas I."/>
        </authorList>
    </citation>
    <scope>NUCLEOTIDE SEQUENCE [LARGE SCALE GENOMIC DNA]</scope>
    <source>
        <strain evidence="2 3">N10</strain>
    </source>
</reference>
<dbReference type="EMBL" id="RHLK01000021">
    <property type="protein sequence ID" value="MVP02302.1"/>
    <property type="molecule type" value="Genomic_DNA"/>
</dbReference>
<protein>
    <submittedName>
        <fullName evidence="2">Cupin domain-containing protein</fullName>
    </submittedName>
</protein>
<evidence type="ECO:0000313" key="2">
    <source>
        <dbReference type="EMBL" id="MVP02302.1"/>
    </source>
</evidence>
<accession>A0A7X3K1M8</accession>
<evidence type="ECO:0000313" key="3">
    <source>
        <dbReference type="Proteomes" id="UP000490800"/>
    </source>
</evidence>
<feature type="domain" description="Cupin type-2" evidence="1">
    <location>
        <begin position="33"/>
        <end position="99"/>
    </location>
</feature>
<dbReference type="Pfam" id="PF07883">
    <property type="entry name" value="Cupin_2"/>
    <property type="match status" value="1"/>
</dbReference>
<keyword evidence="3" id="KW-1185">Reference proteome</keyword>
<proteinExistence type="predicted"/>
<gene>
    <name evidence="2" type="ORF">EDM21_22730</name>
</gene>
<comment type="caution">
    <text evidence="2">The sequence shown here is derived from an EMBL/GenBank/DDBJ whole genome shotgun (WGS) entry which is preliminary data.</text>
</comment>
<name>A0A7X3K1M8_9BACL</name>
<evidence type="ECO:0000259" key="1">
    <source>
        <dbReference type="Pfam" id="PF07883"/>
    </source>
</evidence>
<sequence length="108" mass="12247">MKSYQLSELAEQMSAEKNWLEFLRVPSMSAGIYRLRAGDTDRQLPHTEDELYYIAEGRAELQIAGESVSVGKGSLVYVEAHAEHRFHTITEDLTILVIFSPAEYTNKP</sequence>
<dbReference type="PANTHER" id="PTHR36114">
    <property type="entry name" value="16.7 KDA PROTEIN IN WHIE LOCUS"/>
    <property type="match status" value="1"/>
</dbReference>
<dbReference type="SUPFAM" id="SSF51182">
    <property type="entry name" value="RmlC-like cupins"/>
    <property type="match status" value="1"/>
</dbReference>
<dbReference type="PANTHER" id="PTHR36114:SF8">
    <property type="entry name" value="CUPIN TYPE-1 DOMAIN-CONTAINING PROTEIN"/>
    <property type="match status" value="1"/>
</dbReference>
<dbReference type="AlphaFoldDB" id="A0A7X3K1M8"/>
<dbReference type="InterPro" id="IPR013096">
    <property type="entry name" value="Cupin_2"/>
</dbReference>
<dbReference type="InterPro" id="IPR014710">
    <property type="entry name" value="RmlC-like_jellyroll"/>
</dbReference>